<dbReference type="GO" id="GO:0045254">
    <property type="term" value="C:pyruvate dehydrogenase complex"/>
    <property type="evidence" value="ECO:0007669"/>
    <property type="project" value="InterPro"/>
</dbReference>
<protein>
    <submittedName>
        <fullName evidence="3">Pyruvate dehydrogenase E2 component (Dihydrolipoamide acetyltransferase)</fullName>
        <ecNumber evidence="3">2.3.1.12</ecNumber>
    </submittedName>
</protein>
<evidence type="ECO:0000313" key="3">
    <source>
        <dbReference type="EMBL" id="MBB5752221.1"/>
    </source>
</evidence>
<keyword evidence="4" id="KW-1185">Reference proteome</keyword>
<organism evidence="3 4">
    <name type="scientific">Prosthecomicrobium pneumaticum</name>
    <dbReference type="NCBI Taxonomy" id="81895"/>
    <lineage>
        <taxon>Bacteria</taxon>
        <taxon>Pseudomonadati</taxon>
        <taxon>Pseudomonadota</taxon>
        <taxon>Alphaproteobacteria</taxon>
        <taxon>Hyphomicrobiales</taxon>
        <taxon>Kaistiaceae</taxon>
        <taxon>Prosthecomicrobium</taxon>
    </lineage>
</organism>
<name>A0A7W9CVA4_9HYPH</name>
<dbReference type="SUPFAM" id="SSF52777">
    <property type="entry name" value="CoA-dependent acyltransferases"/>
    <property type="match status" value="1"/>
</dbReference>
<feature type="domain" description="Peripheral subunit-binding (PSBD)" evidence="2">
    <location>
        <begin position="13"/>
        <end position="50"/>
    </location>
</feature>
<evidence type="ECO:0000256" key="1">
    <source>
        <dbReference type="ARBA" id="ARBA00007317"/>
    </source>
</evidence>
<dbReference type="Pfam" id="PF02817">
    <property type="entry name" value="E3_binding"/>
    <property type="match status" value="1"/>
</dbReference>
<comment type="caution">
    <text evidence="3">The sequence shown here is derived from an EMBL/GenBank/DDBJ whole genome shotgun (WGS) entry which is preliminary data.</text>
</comment>
<dbReference type="EC" id="2.3.1.12" evidence="3"/>
<dbReference type="AlphaFoldDB" id="A0A7W9CVA4"/>
<dbReference type="PROSITE" id="PS51826">
    <property type="entry name" value="PSBD"/>
    <property type="match status" value="1"/>
</dbReference>
<comment type="similarity">
    <text evidence="1">Belongs to the 2-oxoacid dehydrogenase family.</text>
</comment>
<dbReference type="GO" id="GO:0004742">
    <property type="term" value="F:dihydrolipoyllysine-residue acetyltransferase activity"/>
    <property type="evidence" value="ECO:0007669"/>
    <property type="project" value="UniProtKB-EC"/>
</dbReference>
<gene>
    <name evidence="3" type="ORF">GGQ63_001273</name>
</gene>
<dbReference type="Gene3D" id="4.10.320.10">
    <property type="entry name" value="E3-binding domain"/>
    <property type="match status" value="1"/>
</dbReference>
<dbReference type="RefSeq" id="WP_183853681.1">
    <property type="nucleotide sequence ID" value="NZ_JACHOO010000002.1"/>
</dbReference>
<evidence type="ECO:0000259" key="2">
    <source>
        <dbReference type="PROSITE" id="PS51826"/>
    </source>
</evidence>
<sequence>MSALAAAPAGRILATPYARRLARERGVPLAALAGSGPNGRVVAADVIGFVPAPVQPAPPPAAAPAPVPAEAPAVPAAAAVPVPAALAVAIDFSAVADLLARLGDLAPGVGREDVCLKAAAVALAEAPALDGAIGLPGGARDGGRVLGRLAGLSLGGIAARRAASEPGVATLALSFIGRAGLRPVAAPIPAGAVARLVVGGADAAGIADCLLSYDPDRLDDGDAAAYLAAFKALVETPLRLLV</sequence>
<keyword evidence="3" id="KW-0670">Pyruvate</keyword>
<dbReference type="PANTHER" id="PTHR23151">
    <property type="entry name" value="DIHYDROLIPOAMIDE ACETYL/SUCCINYL-TRANSFERASE-RELATED"/>
    <property type="match status" value="1"/>
</dbReference>
<keyword evidence="3" id="KW-0012">Acyltransferase</keyword>
<dbReference type="EMBL" id="JACHOO010000002">
    <property type="protein sequence ID" value="MBB5752221.1"/>
    <property type="molecule type" value="Genomic_DNA"/>
</dbReference>
<dbReference type="GO" id="GO:0006086">
    <property type="term" value="P:pyruvate decarboxylation to acetyl-CoA"/>
    <property type="evidence" value="ECO:0007669"/>
    <property type="project" value="InterPro"/>
</dbReference>
<dbReference type="InterPro" id="IPR036625">
    <property type="entry name" value="E3-bd_dom_sf"/>
</dbReference>
<dbReference type="InterPro" id="IPR004167">
    <property type="entry name" value="PSBD"/>
</dbReference>
<accession>A0A7W9CVA4</accession>
<dbReference type="Proteomes" id="UP000523821">
    <property type="component" value="Unassembled WGS sequence"/>
</dbReference>
<evidence type="ECO:0000313" key="4">
    <source>
        <dbReference type="Proteomes" id="UP000523821"/>
    </source>
</evidence>
<dbReference type="PANTHER" id="PTHR23151:SF90">
    <property type="entry name" value="DIHYDROLIPOYLLYSINE-RESIDUE ACETYLTRANSFERASE COMPONENT OF PYRUVATE DEHYDROGENASE COMPLEX, MITOCHONDRIAL-RELATED"/>
    <property type="match status" value="1"/>
</dbReference>
<keyword evidence="3" id="KW-0808">Transferase</keyword>
<reference evidence="3 4" key="1">
    <citation type="submission" date="2020-08" db="EMBL/GenBank/DDBJ databases">
        <title>Genomic Encyclopedia of Type Strains, Phase IV (KMG-IV): sequencing the most valuable type-strain genomes for metagenomic binning, comparative biology and taxonomic classification.</title>
        <authorList>
            <person name="Goeker M."/>
        </authorList>
    </citation>
    <scope>NUCLEOTIDE SEQUENCE [LARGE SCALE GENOMIC DNA]</scope>
    <source>
        <strain evidence="3 4">DSM 16268</strain>
    </source>
</reference>
<dbReference type="InterPro" id="IPR045257">
    <property type="entry name" value="E2/Pdx1"/>
</dbReference>
<proteinExistence type="inferred from homology"/>
<dbReference type="SUPFAM" id="SSF47005">
    <property type="entry name" value="Peripheral subunit-binding domain of 2-oxo acid dehydrogenase complex"/>
    <property type="match status" value="1"/>
</dbReference>